<dbReference type="HOGENOM" id="CLU_2783441_0_0_1"/>
<evidence type="ECO:0000313" key="3">
    <source>
        <dbReference type="Proteomes" id="UP000008022"/>
    </source>
</evidence>
<evidence type="ECO:0000256" key="1">
    <source>
        <dbReference type="SAM" id="MobiDB-lite"/>
    </source>
</evidence>
<feature type="region of interest" description="Disordered" evidence="1">
    <location>
        <begin position="1"/>
        <end position="57"/>
    </location>
</feature>
<accession>A0A0E0P4J2</accession>
<dbReference type="AlphaFoldDB" id="A0A0E0P4J2"/>
<reference evidence="2" key="2">
    <citation type="submission" date="2015-06" db="UniProtKB">
        <authorList>
            <consortium name="EnsemblPlants"/>
        </authorList>
    </citation>
    <scope>IDENTIFICATION</scope>
</reference>
<feature type="compositionally biased region" description="Basic and acidic residues" evidence="1">
    <location>
        <begin position="8"/>
        <end position="19"/>
    </location>
</feature>
<name>A0A0E0P4J2_ORYRU</name>
<evidence type="ECO:0000313" key="2">
    <source>
        <dbReference type="EnsemblPlants" id="ORUFI04G00750.2"/>
    </source>
</evidence>
<protein>
    <submittedName>
        <fullName evidence="2">Uncharacterized protein</fullName>
    </submittedName>
</protein>
<keyword evidence="3" id="KW-1185">Reference proteome</keyword>
<dbReference type="Proteomes" id="UP000008022">
    <property type="component" value="Unassembled WGS sequence"/>
</dbReference>
<dbReference type="EnsemblPlants" id="ORUFI04G00750.2">
    <property type="protein sequence ID" value="ORUFI04G00750.2"/>
    <property type="gene ID" value="ORUFI04G00750"/>
</dbReference>
<organism evidence="2 3">
    <name type="scientific">Oryza rufipogon</name>
    <name type="common">Brownbeard rice</name>
    <name type="synonym">Asian wild rice</name>
    <dbReference type="NCBI Taxonomy" id="4529"/>
    <lineage>
        <taxon>Eukaryota</taxon>
        <taxon>Viridiplantae</taxon>
        <taxon>Streptophyta</taxon>
        <taxon>Embryophyta</taxon>
        <taxon>Tracheophyta</taxon>
        <taxon>Spermatophyta</taxon>
        <taxon>Magnoliopsida</taxon>
        <taxon>Liliopsida</taxon>
        <taxon>Poales</taxon>
        <taxon>Poaceae</taxon>
        <taxon>BOP clade</taxon>
        <taxon>Oryzoideae</taxon>
        <taxon>Oryzeae</taxon>
        <taxon>Oryzinae</taxon>
        <taxon>Oryza</taxon>
    </lineage>
</organism>
<feature type="compositionally biased region" description="Polar residues" evidence="1">
    <location>
        <begin position="42"/>
        <end position="56"/>
    </location>
</feature>
<reference evidence="3" key="1">
    <citation type="submission" date="2013-06" db="EMBL/GenBank/DDBJ databases">
        <authorList>
            <person name="Zhao Q."/>
        </authorList>
    </citation>
    <scope>NUCLEOTIDE SEQUENCE</scope>
    <source>
        <strain evidence="3">cv. W1943</strain>
    </source>
</reference>
<dbReference type="Gramene" id="ORUFI04G00750.2">
    <property type="protein sequence ID" value="ORUFI04G00750.2"/>
    <property type="gene ID" value="ORUFI04G00750"/>
</dbReference>
<sequence>CPRIPAKRFSEPPRRRDATPRTGSGTRARAAGELAGNPNPPQNGGCSPSVQLQANRRPSPYIEVGFVWI</sequence>
<proteinExistence type="predicted"/>